<evidence type="ECO:0000256" key="3">
    <source>
        <dbReference type="ARBA" id="ARBA00022679"/>
    </source>
</evidence>
<evidence type="ECO:0000256" key="7">
    <source>
        <dbReference type="ARBA" id="ARBA00023015"/>
    </source>
</evidence>
<evidence type="ECO:0000313" key="13">
    <source>
        <dbReference type="Proteomes" id="UP000613066"/>
    </source>
</evidence>
<feature type="non-terminal residue" evidence="12">
    <location>
        <position position="1"/>
    </location>
</feature>
<dbReference type="Gene3D" id="3.30.40.10">
    <property type="entry name" value="Zinc/RING finger domain, C3HC4 (zinc finger)"/>
    <property type="match status" value="1"/>
</dbReference>
<evidence type="ECO:0000256" key="10">
    <source>
        <dbReference type="SAM" id="MobiDB-lite"/>
    </source>
</evidence>
<gene>
    <name evidence="12" type="primary">Topors_2</name>
    <name evidence="12" type="ORF">PENPIL_R10851</name>
</gene>
<keyword evidence="12" id="KW-0436">Ligase</keyword>
<feature type="domain" description="RING-type" evidence="11">
    <location>
        <begin position="9"/>
        <end position="48"/>
    </location>
</feature>
<dbReference type="Proteomes" id="UP000613066">
    <property type="component" value="Unassembled WGS sequence"/>
</dbReference>
<dbReference type="InterPro" id="IPR017907">
    <property type="entry name" value="Znf_RING_CS"/>
</dbReference>
<organism evidence="12 13">
    <name type="scientific">Penelope pileata</name>
    <dbReference type="NCBI Taxonomy" id="1118817"/>
    <lineage>
        <taxon>Eukaryota</taxon>
        <taxon>Metazoa</taxon>
        <taxon>Chordata</taxon>
        <taxon>Craniata</taxon>
        <taxon>Vertebrata</taxon>
        <taxon>Euteleostomi</taxon>
        <taxon>Archelosauria</taxon>
        <taxon>Archosauria</taxon>
        <taxon>Dinosauria</taxon>
        <taxon>Saurischia</taxon>
        <taxon>Theropoda</taxon>
        <taxon>Coelurosauria</taxon>
        <taxon>Aves</taxon>
        <taxon>Neognathae</taxon>
        <taxon>Galloanserae</taxon>
        <taxon>Galliformes</taxon>
        <taxon>Cracidae</taxon>
        <taxon>Penelope</taxon>
    </lineage>
</organism>
<dbReference type="GO" id="GO:0006513">
    <property type="term" value="P:protein monoubiquitination"/>
    <property type="evidence" value="ECO:0007669"/>
    <property type="project" value="TreeGrafter"/>
</dbReference>
<evidence type="ECO:0000256" key="2">
    <source>
        <dbReference type="ARBA" id="ARBA00012483"/>
    </source>
</evidence>
<evidence type="ECO:0000256" key="1">
    <source>
        <dbReference type="ARBA" id="ARBA00000900"/>
    </source>
</evidence>
<keyword evidence="3" id="KW-0808">Transferase</keyword>
<keyword evidence="8" id="KW-0804">Transcription</keyword>
<dbReference type="PROSITE" id="PS00518">
    <property type="entry name" value="ZF_RING_1"/>
    <property type="match status" value="1"/>
</dbReference>
<evidence type="ECO:0000256" key="9">
    <source>
        <dbReference type="PROSITE-ProRule" id="PRU00175"/>
    </source>
</evidence>
<dbReference type="GO" id="GO:0000209">
    <property type="term" value="P:protein polyubiquitination"/>
    <property type="evidence" value="ECO:0007669"/>
    <property type="project" value="TreeGrafter"/>
</dbReference>
<evidence type="ECO:0000256" key="4">
    <source>
        <dbReference type="ARBA" id="ARBA00022723"/>
    </source>
</evidence>
<feature type="region of interest" description="Disordered" evidence="10">
    <location>
        <begin position="215"/>
        <end position="329"/>
    </location>
</feature>
<evidence type="ECO:0000313" key="12">
    <source>
        <dbReference type="EMBL" id="NXC48415.1"/>
    </source>
</evidence>
<dbReference type="SUPFAM" id="SSF57850">
    <property type="entry name" value="RING/U-box"/>
    <property type="match status" value="1"/>
</dbReference>
<dbReference type="SMART" id="SM00184">
    <property type="entry name" value="RING"/>
    <property type="match status" value="1"/>
</dbReference>
<evidence type="ECO:0000259" key="11">
    <source>
        <dbReference type="PROSITE" id="PS50089"/>
    </source>
</evidence>
<comment type="catalytic activity">
    <reaction evidence="1">
        <text>S-ubiquitinyl-[E2 ubiquitin-conjugating enzyme]-L-cysteine + [acceptor protein]-L-lysine = [E2 ubiquitin-conjugating enzyme]-L-cysteine + N(6)-ubiquitinyl-[acceptor protein]-L-lysine.</text>
        <dbReference type="EC" id="2.3.2.27"/>
    </reaction>
</comment>
<dbReference type="PANTHER" id="PTHR46077">
    <property type="entry name" value="E3 UBIQUITIN-PROTEIN LIGASE TOPORS"/>
    <property type="match status" value="1"/>
</dbReference>
<dbReference type="PANTHER" id="PTHR46077:SF1">
    <property type="entry name" value="TOP1 BINDING ARGININE_SERINE RICH PROTEIN, E3 UBIQUITIN LIGASE"/>
    <property type="match status" value="1"/>
</dbReference>
<dbReference type="InterPro" id="IPR013083">
    <property type="entry name" value="Znf_RING/FYVE/PHD"/>
</dbReference>
<evidence type="ECO:0000256" key="8">
    <source>
        <dbReference type="ARBA" id="ARBA00023163"/>
    </source>
</evidence>
<dbReference type="PROSITE" id="PS50089">
    <property type="entry name" value="ZF_RING_2"/>
    <property type="match status" value="1"/>
</dbReference>
<dbReference type="InterPro" id="IPR001841">
    <property type="entry name" value="Znf_RING"/>
</dbReference>
<protein>
    <recommendedName>
        <fullName evidence="2">RING-type E3 ubiquitin transferase</fullName>
        <ecNumber evidence="2">2.3.2.27</ecNumber>
    </recommendedName>
</protein>
<dbReference type="GO" id="GO:0016874">
    <property type="term" value="F:ligase activity"/>
    <property type="evidence" value="ECO:0007669"/>
    <property type="project" value="UniProtKB-KW"/>
</dbReference>
<proteinExistence type="predicted"/>
<dbReference type="EMBL" id="WBMW01004965">
    <property type="protein sequence ID" value="NXC48415.1"/>
    <property type="molecule type" value="Genomic_DNA"/>
</dbReference>
<dbReference type="AlphaFoldDB" id="A0A851PAY6"/>
<evidence type="ECO:0000256" key="5">
    <source>
        <dbReference type="ARBA" id="ARBA00022771"/>
    </source>
</evidence>
<sequence>MATAEAWACPVCRDERGDVAYAMPCNHQFCLGCIQRWARMRDSCPLCRTPMHTVKVSVRGDDQYIECIVSPPAVPAPAGFGTVTDPEEAEAPDQAPPPPPPGQEDREQDIRAALGGLLPEEWAGVFREQRDILAPLLPWLRERLSAIPNIHWWQIRSLEGLFICSLCQLGLDRNALIQRVYPIMGLITIVLIQRLITVTISLCGQQARQLLGLEEDSASEQEEGPAATSSPTTSPQRTLVPSSSVGPNVEEPPSTSSELPAAPSPREQEQPNLHPGQEAAGPSAQGCSPSAPSRGRKRSAGGPRRPKKRRASSAQRAPQPRKRPPSRRL</sequence>
<feature type="region of interest" description="Disordered" evidence="10">
    <location>
        <begin position="78"/>
        <end position="106"/>
    </location>
</feature>
<feature type="compositionally biased region" description="Basic residues" evidence="10">
    <location>
        <begin position="319"/>
        <end position="329"/>
    </location>
</feature>
<dbReference type="GO" id="GO:0061630">
    <property type="term" value="F:ubiquitin protein ligase activity"/>
    <property type="evidence" value="ECO:0007669"/>
    <property type="project" value="UniProtKB-EC"/>
</dbReference>
<dbReference type="GO" id="GO:0008270">
    <property type="term" value="F:zinc ion binding"/>
    <property type="evidence" value="ECO:0007669"/>
    <property type="project" value="UniProtKB-KW"/>
</dbReference>
<name>A0A851PAY6_9GALL</name>
<keyword evidence="6" id="KW-0862">Zinc</keyword>
<feature type="compositionally biased region" description="Basic residues" evidence="10">
    <location>
        <begin position="294"/>
        <end position="311"/>
    </location>
</feature>
<feature type="compositionally biased region" description="Polar residues" evidence="10">
    <location>
        <begin position="227"/>
        <end position="246"/>
    </location>
</feature>
<reference evidence="12" key="1">
    <citation type="submission" date="2019-09" db="EMBL/GenBank/DDBJ databases">
        <title>Bird 10,000 Genomes (B10K) Project - Family phase.</title>
        <authorList>
            <person name="Zhang G."/>
        </authorList>
    </citation>
    <scope>NUCLEOTIDE SEQUENCE</scope>
    <source>
        <strain evidence="12">B10K-DU-001-08</strain>
        <tissue evidence="12">Muscle</tissue>
    </source>
</reference>
<dbReference type="Pfam" id="PF13639">
    <property type="entry name" value="zf-RING_2"/>
    <property type="match status" value="1"/>
</dbReference>
<feature type="non-terminal residue" evidence="12">
    <location>
        <position position="329"/>
    </location>
</feature>
<keyword evidence="5 9" id="KW-0863">Zinc-finger</keyword>
<keyword evidence="4" id="KW-0479">Metal-binding</keyword>
<dbReference type="EC" id="2.3.2.27" evidence="2"/>
<comment type="caution">
    <text evidence="12">The sequence shown here is derived from an EMBL/GenBank/DDBJ whole genome shotgun (WGS) entry which is preliminary data.</text>
</comment>
<evidence type="ECO:0000256" key="6">
    <source>
        <dbReference type="ARBA" id="ARBA00022833"/>
    </source>
</evidence>
<dbReference type="OrthoDB" id="9120264at2759"/>
<accession>A0A851PAY6</accession>
<keyword evidence="7" id="KW-0805">Transcription regulation</keyword>
<keyword evidence="13" id="KW-1185">Reference proteome</keyword>